<feature type="repeat" description="NHL" evidence="2">
    <location>
        <begin position="219"/>
        <end position="258"/>
    </location>
</feature>
<dbReference type="PROSITE" id="PS51125">
    <property type="entry name" value="NHL"/>
    <property type="match status" value="2"/>
</dbReference>
<reference evidence="4" key="1">
    <citation type="submission" date="2020-11" db="EMBL/GenBank/DDBJ databases">
        <title>Azospira restricta DSM 18626 genome sequence.</title>
        <authorList>
            <person name="Moe W.M."/>
        </authorList>
    </citation>
    <scope>NUCLEOTIDE SEQUENCE</scope>
    <source>
        <strain evidence="4">DSM 18626</strain>
    </source>
</reference>
<dbReference type="EMBL" id="CP064781">
    <property type="protein sequence ID" value="QRJ62416.1"/>
    <property type="molecule type" value="Genomic_DNA"/>
</dbReference>
<organism evidence="4 5">
    <name type="scientific">Azospira restricta</name>
    <dbReference type="NCBI Taxonomy" id="404405"/>
    <lineage>
        <taxon>Bacteria</taxon>
        <taxon>Pseudomonadati</taxon>
        <taxon>Pseudomonadota</taxon>
        <taxon>Betaproteobacteria</taxon>
        <taxon>Rhodocyclales</taxon>
        <taxon>Rhodocyclaceae</taxon>
        <taxon>Azospira</taxon>
    </lineage>
</organism>
<evidence type="ECO:0000256" key="3">
    <source>
        <dbReference type="SAM" id="SignalP"/>
    </source>
</evidence>
<accession>A0A974PW31</accession>
<dbReference type="RefSeq" id="WP_238998878.1">
    <property type="nucleotide sequence ID" value="NZ_CP064781.1"/>
</dbReference>
<dbReference type="PANTHER" id="PTHR24104:SF25">
    <property type="entry name" value="PROTEIN LIN-41"/>
    <property type="match status" value="1"/>
</dbReference>
<dbReference type="AlphaFoldDB" id="A0A974PW31"/>
<protein>
    <submittedName>
        <fullName evidence="4">6-bladed beta-propeller</fullName>
    </submittedName>
</protein>
<keyword evidence="1" id="KW-0677">Repeat</keyword>
<feature type="chain" id="PRO_5037077035" evidence="3">
    <location>
        <begin position="20"/>
        <end position="361"/>
    </location>
</feature>
<dbReference type="GO" id="GO:0008270">
    <property type="term" value="F:zinc ion binding"/>
    <property type="evidence" value="ECO:0007669"/>
    <property type="project" value="UniProtKB-KW"/>
</dbReference>
<dbReference type="InterPro" id="IPR011042">
    <property type="entry name" value="6-blade_b-propeller_TolB-like"/>
</dbReference>
<feature type="repeat" description="NHL" evidence="2">
    <location>
        <begin position="170"/>
        <end position="212"/>
    </location>
</feature>
<dbReference type="InterPro" id="IPR050952">
    <property type="entry name" value="TRIM-NHL_E3_ligases"/>
</dbReference>
<dbReference type="PROSITE" id="PS51257">
    <property type="entry name" value="PROKAR_LIPOPROTEIN"/>
    <property type="match status" value="1"/>
</dbReference>
<evidence type="ECO:0000313" key="5">
    <source>
        <dbReference type="Proteomes" id="UP000663444"/>
    </source>
</evidence>
<evidence type="ECO:0000256" key="2">
    <source>
        <dbReference type="PROSITE-ProRule" id="PRU00504"/>
    </source>
</evidence>
<sequence length="361" mass="39144">MRAATVLILALLLGACATSGEKPVLQFGAQVEIGRKGTMFPAQQAEEIPRYIYVGQLTGEENFVWPEPKKDTLGSFFRWLVGLVGGDSAPEALMRPQHGAIDESGRILITDISRQAVAVFDPVAGQLVFWDKAVGYQGFVAPVGIALGSQGDAYVADAELALVARLDKDGNSLGVFGRGMLQRPTGVAWDAKRKRLYVADTHAHDIKVFDESGQFVGHFGERGDGKGEFNFPTFLTLAGDELYVSDTMNARIQVVSAETGEFRRSLGTRGTYVGNLVRPKGVSVDGEGNVYVVESYHDHLLVFNRRGEFLMPIGGGAGQDIGQYYLPSGVWIDAQNRIFLADTFNGRIVVYQFLGGGAENE</sequence>
<dbReference type="InterPro" id="IPR001258">
    <property type="entry name" value="NHL_repeat"/>
</dbReference>
<keyword evidence="3" id="KW-0732">Signal</keyword>
<dbReference type="PANTHER" id="PTHR24104">
    <property type="entry name" value="E3 UBIQUITIN-PROTEIN LIGASE NHLRC1-RELATED"/>
    <property type="match status" value="1"/>
</dbReference>
<dbReference type="KEGG" id="ares:IWH25_11530"/>
<proteinExistence type="predicted"/>
<dbReference type="Proteomes" id="UP000663444">
    <property type="component" value="Chromosome"/>
</dbReference>
<keyword evidence="5" id="KW-1185">Reference proteome</keyword>
<name>A0A974PW31_9RHOO</name>
<gene>
    <name evidence="4" type="ORF">IWH25_11530</name>
</gene>
<evidence type="ECO:0000256" key="1">
    <source>
        <dbReference type="ARBA" id="ARBA00022737"/>
    </source>
</evidence>
<feature type="signal peptide" evidence="3">
    <location>
        <begin position="1"/>
        <end position="19"/>
    </location>
</feature>
<dbReference type="Pfam" id="PF17170">
    <property type="entry name" value="DUF5128"/>
    <property type="match status" value="2"/>
</dbReference>
<evidence type="ECO:0000313" key="4">
    <source>
        <dbReference type="EMBL" id="QRJ62416.1"/>
    </source>
</evidence>
<dbReference type="Gene3D" id="2.120.10.30">
    <property type="entry name" value="TolB, C-terminal domain"/>
    <property type="match status" value="2"/>
</dbReference>
<dbReference type="SUPFAM" id="SSF101898">
    <property type="entry name" value="NHL repeat"/>
    <property type="match status" value="1"/>
</dbReference>